<sequence length="116" mass="13496">MPHKAFAIWWILMRHKIPCRQQLFEQNIEEISDPNYALLPKSLTFSYLLQPSPPHSITVTNSAIDFYMIVECTLSAIWCAHFRFVLDDLEFVPNRVTALATLHIRKLEAELVLTLL</sequence>
<gene>
    <name evidence="1" type="ORF">PHYBLDRAFT_152550</name>
</gene>
<dbReference type="VEuPathDB" id="FungiDB:PHYBLDRAFT_152550"/>
<protein>
    <submittedName>
        <fullName evidence="1">Uncharacterized protein</fullName>
    </submittedName>
</protein>
<proteinExistence type="predicted"/>
<dbReference type="EMBL" id="KV441003">
    <property type="protein sequence ID" value="OAD66474.1"/>
    <property type="molecule type" value="Genomic_DNA"/>
</dbReference>
<dbReference type="AlphaFoldDB" id="A0A162N7E2"/>
<evidence type="ECO:0000313" key="2">
    <source>
        <dbReference type="Proteomes" id="UP000077315"/>
    </source>
</evidence>
<reference evidence="2" key="1">
    <citation type="submission" date="2015-06" db="EMBL/GenBank/DDBJ databases">
        <title>Expansion of signal transduction pathways in fungi by whole-genome duplication.</title>
        <authorList>
            <consortium name="DOE Joint Genome Institute"/>
            <person name="Corrochano L.M."/>
            <person name="Kuo A."/>
            <person name="Marcet-Houben M."/>
            <person name="Polaino S."/>
            <person name="Salamov A."/>
            <person name="Villalobos J.M."/>
            <person name="Alvarez M.I."/>
            <person name="Avalos J."/>
            <person name="Benito E.P."/>
            <person name="Benoit I."/>
            <person name="Burger G."/>
            <person name="Camino L.P."/>
            <person name="Canovas D."/>
            <person name="Cerda-Olmedo E."/>
            <person name="Cheng J.-F."/>
            <person name="Dominguez A."/>
            <person name="Elias M."/>
            <person name="Eslava A.P."/>
            <person name="Glaser F."/>
            <person name="Grimwood J."/>
            <person name="Gutierrez G."/>
            <person name="Heitman J."/>
            <person name="Henrissat B."/>
            <person name="Iturriaga E.A."/>
            <person name="Lang B.F."/>
            <person name="Lavin J.L."/>
            <person name="Lee S."/>
            <person name="Li W."/>
            <person name="Lindquist E."/>
            <person name="Lopez-Garcia S."/>
            <person name="Luque E.M."/>
            <person name="Marcos A.T."/>
            <person name="Martin J."/>
            <person name="McCluskey K."/>
            <person name="Medina H.R."/>
            <person name="Miralles-Duran A."/>
            <person name="Miyazaki A."/>
            <person name="Munoz-Torres E."/>
            <person name="Oguiza J.A."/>
            <person name="Ohm R."/>
            <person name="Olmedo M."/>
            <person name="Orejas M."/>
            <person name="Ortiz-Castellanos L."/>
            <person name="Pisabarro A.G."/>
            <person name="Rodriguez-Romero J."/>
            <person name="Ruiz-Herrera J."/>
            <person name="Ruiz-Vazquez R."/>
            <person name="Sanz C."/>
            <person name="Schackwitz W."/>
            <person name="Schmutz J."/>
            <person name="Shahriari M."/>
            <person name="Shelest E."/>
            <person name="Silva-Franco F."/>
            <person name="Soanes D."/>
            <person name="Syed K."/>
            <person name="Tagua V.G."/>
            <person name="Talbot N.J."/>
            <person name="Thon M."/>
            <person name="De vries R.P."/>
            <person name="Wiebenga A."/>
            <person name="Yadav J.S."/>
            <person name="Braun E.L."/>
            <person name="Baker S."/>
            <person name="Garre V."/>
            <person name="Horwitz B."/>
            <person name="Torres-Martinez S."/>
            <person name="Idnurm A."/>
            <person name="Herrera-Estrella A."/>
            <person name="Gabaldon T."/>
            <person name="Grigoriev I.V."/>
        </authorList>
    </citation>
    <scope>NUCLEOTIDE SEQUENCE [LARGE SCALE GENOMIC DNA]</scope>
    <source>
        <strain evidence="2">NRRL 1555(-)</strain>
    </source>
</reference>
<dbReference type="GeneID" id="28993851"/>
<dbReference type="RefSeq" id="XP_018284514.1">
    <property type="nucleotide sequence ID" value="XM_018432945.1"/>
</dbReference>
<accession>A0A162N7E2</accession>
<dbReference type="Proteomes" id="UP000077315">
    <property type="component" value="Unassembled WGS sequence"/>
</dbReference>
<dbReference type="InParanoid" id="A0A162N7E2"/>
<organism evidence="1 2">
    <name type="scientific">Phycomyces blakesleeanus (strain ATCC 8743b / DSM 1359 / FGSC 10004 / NBRC 33097 / NRRL 1555)</name>
    <dbReference type="NCBI Taxonomy" id="763407"/>
    <lineage>
        <taxon>Eukaryota</taxon>
        <taxon>Fungi</taxon>
        <taxon>Fungi incertae sedis</taxon>
        <taxon>Mucoromycota</taxon>
        <taxon>Mucoromycotina</taxon>
        <taxon>Mucoromycetes</taxon>
        <taxon>Mucorales</taxon>
        <taxon>Phycomycetaceae</taxon>
        <taxon>Phycomyces</taxon>
    </lineage>
</organism>
<evidence type="ECO:0000313" key="1">
    <source>
        <dbReference type="EMBL" id="OAD66474.1"/>
    </source>
</evidence>
<name>A0A162N7E2_PHYB8</name>
<keyword evidence="2" id="KW-1185">Reference proteome</keyword>